<sequence>MKDIKITTKIAFALLGLIKKMDIKDKIIEISKEQMKLTSKKDMLFRELYSRNGNKEEDITEEVAMRLLNEHVDIAKQISDIDLVLNDSGIEFAFDIIEKLSEVEKEFNKTMAIVFGVTEKEIEEKEIDEVVEMIVTIFKSKSFQGLLSKMNN</sequence>
<evidence type="ECO:0000313" key="2">
    <source>
        <dbReference type="Proteomes" id="UP001232584"/>
    </source>
</evidence>
<dbReference type="RefSeq" id="WP_307508893.1">
    <property type="nucleotide sequence ID" value="NZ_BAAACE010000028.1"/>
</dbReference>
<organism evidence="1 2">
    <name type="scientific">Paraclostridium ghonii</name>
    <dbReference type="NCBI Taxonomy" id="29358"/>
    <lineage>
        <taxon>Bacteria</taxon>
        <taxon>Bacillati</taxon>
        <taxon>Bacillota</taxon>
        <taxon>Clostridia</taxon>
        <taxon>Peptostreptococcales</taxon>
        <taxon>Peptostreptococcaceae</taxon>
        <taxon>Paraclostridium</taxon>
    </lineage>
</organism>
<evidence type="ECO:0000313" key="1">
    <source>
        <dbReference type="EMBL" id="MDQ0557616.1"/>
    </source>
</evidence>
<comment type="caution">
    <text evidence="1">The sequence shown here is derived from an EMBL/GenBank/DDBJ whole genome shotgun (WGS) entry which is preliminary data.</text>
</comment>
<reference evidence="1 2" key="1">
    <citation type="submission" date="2023-07" db="EMBL/GenBank/DDBJ databases">
        <title>Genomic Encyclopedia of Type Strains, Phase IV (KMG-IV): sequencing the most valuable type-strain genomes for metagenomic binning, comparative biology and taxonomic classification.</title>
        <authorList>
            <person name="Goeker M."/>
        </authorList>
    </citation>
    <scope>NUCLEOTIDE SEQUENCE [LARGE SCALE GENOMIC DNA]</scope>
    <source>
        <strain evidence="1 2">DSM 15049</strain>
    </source>
</reference>
<accession>A0ABU0N4J0</accession>
<gene>
    <name evidence="1" type="ORF">QOZ92_002751</name>
</gene>
<dbReference type="EMBL" id="JAUSWG010000013">
    <property type="protein sequence ID" value="MDQ0557616.1"/>
    <property type="molecule type" value="Genomic_DNA"/>
</dbReference>
<name>A0ABU0N4J0_9FIRM</name>
<proteinExistence type="predicted"/>
<keyword evidence="2" id="KW-1185">Reference proteome</keyword>
<dbReference type="Proteomes" id="UP001232584">
    <property type="component" value="Unassembled WGS sequence"/>
</dbReference>
<protein>
    <submittedName>
        <fullName evidence="1">Thiaminase</fullName>
    </submittedName>
</protein>